<dbReference type="EMBL" id="MLAK01001380">
    <property type="protein sequence ID" value="OHS93683.1"/>
    <property type="molecule type" value="Genomic_DNA"/>
</dbReference>
<evidence type="ECO:0000313" key="2">
    <source>
        <dbReference type="Proteomes" id="UP000179807"/>
    </source>
</evidence>
<dbReference type="RefSeq" id="XP_068346820.1">
    <property type="nucleotide sequence ID" value="XM_068512985.1"/>
</dbReference>
<dbReference type="AlphaFoldDB" id="A0A1J4J7Q1"/>
<comment type="caution">
    <text evidence="1">The sequence shown here is derived from an EMBL/GenBank/DDBJ whole genome shotgun (WGS) entry which is preliminary data.</text>
</comment>
<organism evidence="1 2">
    <name type="scientific">Tritrichomonas foetus</name>
    <dbReference type="NCBI Taxonomy" id="1144522"/>
    <lineage>
        <taxon>Eukaryota</taxon>
        <taxon>Metamonada</taxon>
        <taxon>Parabasalia</taxon>
        <taxon>Tritrichomonadida</taxon>
        <taxon>Tritrichomonadidae</taxon>
        <taxon>Tritrichomonas</taxon>
    </lineage>
</organism>
<dbReference type="SUPFAM" id="SSF48371">
    <property type="entry name" value="ARM repeat"/>
    <property type="match status" value="1"/>
</dbReference>
<dbReference type="InterPro" id="IPR016024">
    <property type="entry name" value="ARM-type_fold"/>
</dbReference>
<keyword evidence="2" id="KW-1185">Reference proteome</keyword>
<reference evidence="1" key="1">
    <citation type="submission" date="2016-10" db="EMBL/GenBank/DDBJ databases">
        <authorList>
            <person name="Benchimol M."/>
            <person name="Almeida L.G."/>
            <person name="Vasconcelos A.T."/>
            <person name="Perreira-Neves A."/>
            <person name="Rosa I.A."/>
            <person name="Tasca T."/>
            <person name="Bogo M.R."/>
            <person name="de Souza W."/>
        </authorList>
    </citation>
    <scope>NUCLEOTIDE SEQUENCE [LARGE SCALE GENOMIC DNA]</scope>
    <source>
        <strain evidence="1">K</strain>
    </source>
</reference>
<gene>
    <name evidence="1" type="ORF">TRFO_40064</name>
</gene>
<accession>A0A1J4J7Q1</accession>
<dbReference type="Proteomes" id="UP000179807">
    <property type="component" value="Unassembled WGS sequence"/>
</dbReference>
<dbReference type="GeneID" id="94847689"/>
<name>A0A1J4J7Q1_9EUKA</name>
<dbReference type="VEuPathDB" id="TrichDB:TRFO_40064"/>
<sequence>MAFAKDNDALNMKAFVLLCNISPALREEFLKQDRIFIKITKVINQKPVPEILISRIAAVLQSFIFGHPRASTYMIGFLLFLIEHIENQCVFDLFSSITSPSFQIKEFAEIFAQLKFEETIIKELEDPNSSPEKRAHICYIIRNCSKNLYFSKYFHSQVVVDALCDLIPLNNVYADGHLWQAISAICDETTQEMMEGILFKAFQFVIIPTHDVHMALTCAWDFIGKMLLLVGDERFGESFQLPNVAINLLVQFPNNSNLVGALFRYIRNALKIPGYCTKVLTAFVPFMITAISENEKTAASASCRMFIGDLTVLRRIHPEANKAIKNIDLFHNIKDDFVDHYFECLSESYGGEAPPPQNNGVITLQNLMRITD</sequence>
<proteinExistence type="predicted"/>
<evidence type="ECO:0000313" key="1">
    <source>
        <dbReference type="EMBL" id="OHS93683.1"/>
    </source>
</evidence>
<protein>
    <submittedName>
        <fullName evidence="1">Uncharacterized protein</fullName>
    </submittedName>
</protein>